<sequence length="55" mass="5875">MEVSKDGGTQYTQRGGETVLGLESTACGVYRGHSSSAAREEREVDLQFSALPLLS</sequence>
<comment type="caution">
    <text evidence="1">The sequence shown here is derived from an EMBL/GenBank/DDBJ whole genome shotgun (WGS) entry which is preliminary data.</text>
</comment>
<evidence type="ECO:0000313" key="2">
    <source>
        <dbReference type="Proteomes" id="UP000828390"/>
    </source>
</evidence>
<reference evidence="1" key="2">
    <citation type="submission" date="2020-11" db="EMBL/GenBank/DDBJ databases">
        <authorList>
            <person name="McCartney M.A."/>
            <person name="Auch B."/>
            <person name="Kono T."/>
            <person name="Mallez S."/>
            <person name="Becker A."/>
            <person name="Gohl D.M."/>
            <person name="Silverstein K.A.T."/>
            <person name="Koren S."/>
            <person name="Bechman K.B."/>
            <person name="Herman A."/>
            <person name="Abrahante J.E."/>
            <person name="Garbe J."/>
        </authorList>
    </citation>
    <scope>NUCLEOTIDE SEQUENCE</scope>
    <source>
        <strain evidence="1">Duluth1</strain>
        <tissue evidence="1">Whole animal</tissue>
    </source>
</reference>
<reference evidence="1" key="1">
    <citation type="journal article" date="2019" name="bioRxiv">
        <title>The Genome of the Zebra Mussel, Dreissena polymorpha: A Resource for Invasive Species Research.</title>
        <authorList>
            <person name="McCartney M.A."/>
            <person name="Auch B."/>
            <person name="Kono T."/>
            <person name="Mallez S."/>
            <person name="Zhang Y."/>
            <person name="Obille A."/>
            <person name="Becker A."/>
            <person name="Abrahante J.E."/>
            <person name="Garbe J."/>
            <person name="Badalamenti J.P."/>
            <person name="Herman A."/>
            <person name="Mangelson H."/>
            <person name="Liachko I."/>
            <person name="Sullivan S."/>
            <person name="Sone E.D."/>
            <person name="Koren S."/>
            <person name="Silverstein K.A.T."/>
            <person name="Beckman K.B."/>
            <person name="Gohl D.M."/>
        </authorList>
    </citation>
    <scope>NUCLEOTIDE SEQUENCE</scope>
    <source>
        <strain evidence="1">Duluth1</strain>
        <tissue evidence="1">Whole animal</tissue>
    </source>
</reference>
<keyword evidence="2" id="KW-1185">Reference proteome</keyword>
<evidence type="ECO:0000313" key="1">
    <source>
        <dbReference type="EMBL" id="KAH3812983.1"/>
    </source>
</evidence>
<name>A0A9D4GCQ4_DREPO</name>
<protein>
    <submittedName>
        <fullName evidence="1">Uncharacterized protein</fullName>
    </submittedName>
</protein>
<organism evidence="1 2">
    <name type="scientific">Dreissena polymorpha</name>
    <name type="common">Zebra mussel</name>
    <name type="synonym">Mytilus polymorpha</name>
    <dbReference type="NCBI Taxonomy" id="45954"/>
    <lineage>
        <taxon>Eukaryota</taxon>
        <taxon>Metazoa</taxon>
        <taxon>Spiralia</taxon>
        <taxon>Lophotrochozoa</taxon>
        <taxon>Mollusca</taxon>
        <taxon>Bivalvia</taxon>
        <taxon>Autobranchia</taxon>
        <taxon>Heteroconchia</taxon>
        <taxon>Euheterodonta</taxon>
        <taxon>Imparidentia</taxon>
        <taxon>Neoheterodontei</taxon>
        <taxon>Myida</taxon>
        <taxon>Dreissenoidea</taxon>
        <taxon>Dreissenidae</taxon>
        <taxon>Dreissena</taxon>
    </lineage>
</organism>
<dbReference type="AlphaFoldDB" id="A0A9D4GCQ4"/>
<proteinExistence type="predicted"/>
<dbReference type="Proteomes" id="UP000828390">
    <property type="component" value="Unassembled WGS sequence"/>
</dbReference>
<accession>A0A9D4GCQ4</accession>
<gene>
    <name evidence="1" type="ORF">DPMN_141428</name>
</gene>
<dbReference type="EMBL" id="JAIWYP010000006">
    <property type="protein sequence ID" value="KAH3812983.1"/>
    <property type="molecule type" value="Genomic_DNA"/>
</dbReference>